<evidence type="ECO:0000256" key="8">
    <source>
        <dbReference type="ARBA" id="ARBA00023212"/>
    </source>
</evidence>
<dbReference type="SUPFAM" id="SSF103196">
    <property type="entry name" value="Roadblock/LC7 domain"/>
    <property type="match status" value="1"/>
</dbReference>
<evidence type="ECO:0000256" key="4">
    <source>
        <dbReference type="ARBA" id="ARBA00022490"/>
    </source>
</evidence>
<dbReference type="GO" id="GO:0005874">
    <property type="term" value="C:microtubule"/>
    <property type="evidence" value="ECO:0007669"/>
    <property type="project" value="UniProtKB-UniRule"/>
</dbReference>
<keyword evidence="13" id="KW-1185">Reference proteome</keyword>
<dbReference type="Proteomes" id="UP001208570">
    <property type="component" value="Unassembled WGS sequence"/>
</dbReference>
<dbReference type="SMART" id="SM00960">
    <property type="entry name" value="Robl_LC7"/>
    <property type="match status" value="1"/>
</dbReference>
<gene>
    <name evidence="12" type="ORF">LSH36_544g04023</name>
</gene>
<keyword evidence="5 10" id="KW-0493">Microtubule</keyword>
<comment type="subcellular location">
    <subcellularLocation>
        <location evidence="1 10">Cytoplasm</location>
        <location evidence="1 10">Cytoskeleton</location>
    </subcellularLocation>
</comment>
<dbReference type="AlphaFoldDB" id="A0AAD9J6W9"/>
<accession>A0AAD9J6W9</accession>
<keyword evidence="7 10" id="KW-0505">Motor protein</keyword>
<dbReference type="GO" id="GO:0005868">
    <property type="term" value="C:cytoplasmic dynein complex"/>
    <property type="evidence" value="ECO:0007669"/>
    <property type="project" value="UniProtKB-UniRule"/>
</dbReference>
<evidence type="ECO:0000256" key="9">
    <source>
        <dbReference type="ARBA" id="ARBA00025362"/>
    </source>
</evidence>
<reference evidence="12" key="1">
    <citation type="journal article" date="2023" name="Mol. Biol. Evol.">
        <title>Third-Generation Sequencing Reveals the Adaptive Role of the Epigenome in Three Deep-Sea Polychaetes.</title>
        <authorList>
            <person name="Perez M."/>
            <person name="Aroh O."/>
            <person name="Sun Y."/>
            <person name="Lan Y."/>
            <person name="Juniper S.K."/>
            <person name="Young C.R."/>
            <person name="Angers B."/>
            <person name="Qian P.Y."/>
        </authorList>
    </citation>
    <scope>NUCLEOTIDE SEQUENCE</scope>
    <source>
        <strain evidence="12">P08H-3</strain>
    </source>
</reference>
<dbReference type="FunFam" id="3.30.450.30:FF:000009">
    <property type="entry name" value="Dynein light chain roadblock"/>
    <property type="match status" value="1"/>
</dbReference>
<evidence type="ECO:0000256" key="7">
    <source>
        <dbReference type="ARBA" id="ARBA00023175"/>
    </source>
</evidence>
<evidence type="ECO:0000256" key="10">
    <source>
        <dbReference type="PIRNR" id="PIRNR009998"/>
    </source>
</evidence>
<feature type="domain" description="Roadblock/LAMTOR2" evidence="11">
    <location>
        <begin position="4"/>
        <end position="95"/>
    </location>
</feature>
<dbReference type="GO" id="GO:0005737">
    <property type="term" value="C:cytoplasm"/>
    <property type="evidence" value="ECO:0007669"/>
    <property type="project" value="UniProtKB-UniRule"/>
</dbReference>
<comment type="caution">
    <text evidence="12">The sequence shown here is derived from an EMBL/GenBank/DDBJ whole genome shotgun (WGS) entry which is preliminary data.</text>
</comment>
<comment type="function">
    <text evidence="9">Acts as one of several non-catalytic accessory components of the cytoplasmic dynein 1 complex that are thought to be involved in linking dynein to cargos and to adapter proteins that regulate dynein function. Cytoplasmic dynein 1 acts as a motor for the intracellular retrograde motility of vesicles and organelles along microtubules.</text>
</comment>
<organism evidence="12 13">
    <name type="scientific">Paralvinella palmiformis</name>
    <dbReference type="NCBI Taxonomy" id="53620"/>
    <lineage>
        <taxon>Eukaryota</taxon>
        <taxon>Metazoa</taxon>
        <taxon>Spiralia</taxon>
        <taxon>Lophotrochozoa</taxon>
        <taxon>Annelida</taxon>
        <taxon>Polychaeta</taxon>
        <taxon>Sedentaria</taxon>
        <taxon>Canalipalpata</taxon>
        <taxon>Terebellida</taxon>
        <taxon>Terebelliformia</taxon>
        <taxon>Alvinellidae</taxon>
        <taxon>Paralvinella</taxon>
    </lineage>
</organism>
<dbReference type="GO" id="GO:0007018">
    <property type="term" value="P:microtubule-based movement"/>
    <property type="evidence" value="ECO:0007669"/>
    <property type="project" value="UniProtKB-UniRule"/>
</dbReference>
<dbReference type="GO" id="GO:0045505">
    <property type="term" value="F:dynein intermediate chain binding"/>
    <property type="evidence" value="ECO:0007669"/>
    <property type="project" value="UniProtKB-UniRule"/>
</dbReference>
<dbReference type="InterPro" id="IPR004942">
    <property type="entry name" value="Roadblock/LAMTOR2_dom"/>
</dbReference>
<evidence type="ECO:0000313" key="13">
    <source>
        <dbReference type="Proteomes" id="UP001208570"/>
    </source>
</evidence>
<comment type="similarity">
    <text evidence="2 10">Belongs to the GAMAD family.</text>
</comment>
<evidence type="ECO:0000256" key="5">
    <source>
        <dbReference type="ARBA" id="ARBA00022701"/>
    </source>
</evidence>
<evidence type="ECO:0000256" key="2">
    <source>
        <dbReference type="ARBA" id="ARBA00007191"/>
    </source>
</evidence>
<name>A0AAD9J6W9_9ANNE</name>
<evidence type="ECO:0000256" key="1">
    <source>
        <dbReference type="ARBA" id="ARBA00004245"/>
    </source>
</evidence>
<dbReference type="PANTHER" id="PTHR10779">
    <property type="entry name" value="DYNEIN LIGHT CHAIN ROADBLOCK"/>
    <property type="match status" value="1"/>
</dbReference>
<dbReference type="EMBL" id="JAODUP010000544">
    <property type="protein sequence ID" value="KAK2147616.1"/>
    <property type="molecule type" value="Genomic_DNA"/>
</dbReference>
<dbReference type="PIRSF" id="PIRSF009998">
    <property type="entry name" value="DLC7"/>
    <property type="match status" value="1"/>
</dbReference>
<keyword evidence="4 10" id="KW-0963">Cytoplasm</keyword>
<dbReference type="Pfam" id="PF03259">
    <property type="entry name" value="Robl_LC7"/>
    <property type="match status" value="1"/>
</dbReference>
<evidence type="ECO:0000256" key="3">
    <source>
        <dbReference type="ARBA" id="ARBA00022448"/>
    </source>
</evidence>
<keyword evidence="3 10" id="KW-0813">Transport</keyword>
<keyword evidence="8 10" id="KW-0206">Cytoskeleton</keyword>
<sequence>MSEVEETLKRIQNHQGVVGVIVSNSEGIANRTNIDNSTTVQCSSQFSKLCKLARNCIRELDPENDLTFLRVRTKKNEVMCAAGSGPDDHMLLVIQSPSEN</sequence>
<evidence type="ECO:0000256" key="6">
    <source>
        <dbReference type="ARBA" id="ARBA00023017"/>
    </source>
</evidence>
<evidence type="ECO:0000259" key="11">
    <source>
        <dbReference type="SMART" id="SM00960"/>
    </source>
</evidence>
<dbReference type="InterPro" id="IPR016561">
    <property type="entry name" value="DYNLRB1/2"/>
</dbReference>
<proteinExistence type="inferred from homology"/>
<protein>
    <recommendedName>
        <fullName evidence="10">Dynein light chain roadblock</fullName>
    </recommendedName>
</protein>
<dbReference type="Gene3D" id="3.30.450.30">
    <property type="entry name" value="Dynein light chain 2a, cytoplasmic"/>
    <property type="match status" value="1"/>
</dbReference>
<keyword evidence="6 10" id="KW-0243">Dynein</keyword>
<evidence type="ECO:0000313" key="12">
    <source>
        <dbReference type="EMBL" id="KAK2147616.1"/>
    </source>
</evidence>